<keyword evidence="6" id="KW-1185">Reference proteome</keyword>
<gene>
    <name evidence="5" type="ordered locus">Gura_2821</name>
</gene>
<sequence length="178" mass="20021">MKKLLPALILTVLLFNVAAQAATYEWLDEKGVLHFTDDPDRIPAKYLKRVKERDSVKGEVSKPALPPVTESAAPAASDDTDNGSRLFGGYGEDWWRSGFATLRAEIKSLEDGLTVKRENLNVARRKRVIYQRGSDRVSFNDLNDEIKRDEAKIIELQEKLNALDVEAARVGVPLGWRQ</sequence>
<keyword evidence="1" id="KW-0175">Coiled coil</keyword>
<feature type="chain" id="PRO_5002681465" description="DUF4124 domain-containing protein" evidence="3">
    <location>
        <begin position="22"/>
        <end position="178"/>
    </location>
</feature>
<evidence type="ECO:0000256" key="2">
    <source>
        <dbReference type="SAM" id="MobiDB-lite"/>
    </source>
</evidence>
<protein>
    <recommendedName>
        <fullName evidence="4">DUF4124 domain-containing protein</fullName>
    </recommendedName>
</protein>
<dbReference type="EMBL" id="CP000698">
    <property type="protein sequence ID" value="ABQ26994.1"/>
    <property type="molecule type" value="Genomic_DNA"/>
</dbReference>
<reference evidence="5 6" key="1">
    <citation type="submission" date="2007-05" db="EMBL/GenBank/DDBJ databases">
        <title>Complete sequence of Geobacter uraniireducens Rf4.</title>
        <authorList>
            <consortium name="US DOE Joint Genome Institute"/>
            <person name="Copeland A."/>
            <person name="Lucas S."/>
            <person name="Lapidus A."/>
            <person name="Barry K."/>
            <person name="Detter J.C."/>
            <person name="Glavina del Rio T."/>
            <person name="Hammon N."/>
            <person name="Israni S."/>
            <person name="Dalin E."/>
            <person name="Tice H."/>
            <person name="Pitluck S."/>
            <person name="Chertkov O."/>
            <person name="Brettin T."/>
            <person name="Bruce D."/>
            <person name="Han C."/>
            <person name="Schmutz J."/>
            <person name="Larimer F."/>
            <person name="Land M."/>
            <person name="Hauser L."/>
            <person name="Kyrpides N."/>
            <person name="Mikhailova N."/>
            <person name="Shelobolina E."/>
            <person name="Aklujkar M."/>
            <person name="Lovley D."/>
            <person name="Richardson P."/>
        </authorList>
    </citation>
    <scope>NUCLEOTIDE SEQUENCE [LARGE SCALE GENOMIC DNA]</scope>
    <source>
        <strain evidence="5 6">Rf4</strain>
    </source>
</reference>
<dbReference type="RefSeq" id="WP_011939668.1">
    <property type="nucleotide sequence ID" value="NC_009483.1"/>
</dbReference>
<dbReference type="InterPro" id="IPR025392">
    <property type="entry name" value="DUF4124"/>
</dbReference>
<evidence type="ECO:0000256" key="1">
    <source>
        <dbReference type="SAM" id="Coils"/>
    </source>
</evidence>
<name>A5G5C6_GEOUR</name>
<feature type="signal peptide" evidence="3">
    <location>
        <begin position="1"/>
        <end position="21"/>
    </location>
</feature>
<keyword evidence="3" id="KW-0732">Signal</keyword>
<proteinExistence type="predicted"/>
<evidence type="ECO:0000313" key="5">
    <source>
        <dbReference type="EMBL" id="ABQ26994.1"/>
    </source>
</evidence>
<dbReference type="AlphaFoldDB" id="A5G5C6"/>
<organism evidence="5 6">
    <name type="scientific">Geotalea uraniireducens (strain Rf4)</name>
    <name type="common">Geobacter uraniireducens</name>
    <dbReference type="NCBI Taxonomy" id="351605"/>
    <lineage>
        <taxon>Bacteria</taxon>
        <taxon>Pseudomonadati</taxon>
        <taxon>Thermodesulfobacteriota</taxon>
        <taxon>Desulfuromonadia</taxon>
        <taxon>Geobacterales</taxon>
        <taxon>Geobacteraceae</taxon>
        <taxon>Geotalea</taxon>
    </lineage>
</organism>
<accession>A5G5C6</accession>
<evidence type="ECO:0000313" key="6">
    <source>
        <dbReference type="Proteomes" id="UP000006695"/>
    </source>
</evidence>
<dbReference type="KEGG" id="gur:Gura_2821"/>
<evidence type="ECO:0000256" key="3">
    <source>
        <dbReference type="SAM" id="SignalP"/>
    </source>
</evidence>
<feature type="coiled-coil region" evidence="1">
    <location>
        <begin position="139"/>
        <end position="166"/>
    </location>
</feature>
<dbReference type="Proteomes" id="UP000006695">
    <property type="component" value="Chromosome"/>
</dbReference>
<dbReference type="HOGENOM" id="CLU_123270_0_0_7"/>
<evidence type="ECO:0000259" key="4">
    <source>
        <dbReference type="Pfam" id="PF13511"/>
    </source>
</evidence>
<feature type="region of interest" description="Disordered" evidence="2">
    <location>
        <begin position="57"/>
        <end position="82"/>
    </location>
</feature>
<dbReference type="Pfam" id="PF13511">
    <property type="entry name" value="DUF4124"/>
    <property type="match status" value="1"/>
</dbReference>
<dbReference type="OrthoDB" id="5397684at2"/>
<feature type="domain" description="DUF4124" evidence="4">
    <location>
        <begin position="11"/>
        <end position="74"/>
    </location>
</feature>